<keyword evidence="2" id="KW-1185">Reference proteome</keyword>
<dbReference type="EMBL" id="CAAALY010107642">
    <property type="protein sequence ID" value="VEL29922.1"/>
    <property type="molecule type" value="Genomic_DNA"/>
</dbReference>
<organism evidence="1 2">
    <name type="scientific">Protopolystoma xenopodis</name>
    <dbReference type="NCBI Taxonomy" id="117903"/>
    <lineage>
        <taxon>Eukaryota</taxon>
        <taxon>Metazoa</taxon>
        <taxon>Spiralia</taxon>
        <taxon>Lophotrochozoa</taxon>
        <taxon>Platyhelminthes</taxon>
        <taxon>Monogenea</taxon>
        <taxon>Polyopisthocotylea</taxon>
        <taxon>Polystomatidea</taxon>
        <taxon>Polystomatidae</taxon>
        <taxon>Protopolystoma</taxon>
    </lineage>
</organism>
<evidence type="ECO:0000313" key="2">
    <source>
        <dbReference type="Proteomes" id="UP000784294"/>
    </source>
</evidence>
<accession>A0A448X7C4</accession>
<sequence length="171" mass="18973">MASLILPLHIHPTLHTHKCTHDADFSSRILVLFQPHLLASRRFGSDQQNLAGASCWYLGCPQRVAGLFHEGCHGPSETVRLTTLRSQIRARDSAARLCLLSTTGLQAAWRQGVRPLVAWPVLCALVGIGYLCWTAKTGFHPGQPGGVRTTRLHSVLSRVPWRQGWQHLHLP</sequence>
<name>A0A448X7C4_9PLAT</name>
<comment type="caution">
    <text evidence="1">The sequence shown here is derived from an EMBL/GenBank/DDBJ whole genome shotgun (WGS) entry which is preliminary data.</text>
</comment>
<dbReference type="Proteomes" id="UP000784294">
    <property type="component" value="Unassembled WGS sequence"/>
</dbReference>
<reference evidence="1" key="1">
    <citation type="submission" date="2018-11" db="EMBL/GenBank/DDBJ databases">
        <authorList>
            <consortium name="Pathogen Informatics"/>
        </authorList>
    </citation>
    <scope>NUCLEOTIDE SEQUENCE</scope>
</reference>
<gene>
    <name evidence="1" type="ORF">PXEA_LOCUS23362</name>
</gene>
<proteinExistence type="predicted"/>
<dbReference type="AlphaFoldDB" id="A0A448X7C4"/>
<protein>
    <submittedName>
        <fullName evidence="1">Uncharacterized protein</fullName>
    </submittedName>
</protein>
<evidence type="ECO:0000313" key="1">
    <source>
        <dbReference type="EMBL" id="VEL29922.1"/>
    </source>
</evidence>